<dbReference type="SUPFAM" id="SSF54427">
    <property type="entry name" value="NTF2-like"/>
    <property type="match status" value="1"/>
</dbReference>
<dbReference type="Gene3D" id="3.10.450.50">
    <property type="match status" value="1"/>
</dbReference>
<keyword evidence="3" id="KW-1185">Reference proteome</keyword>
<protein>
    <submittedName>
        <fullName evidence="2">Ketosteroid isomerase-like protein</fullName>
    </submittedName>
</protein>
<evidence type="ECO:0000259" key="1">
    <source>
        <dbReference type="Pfam" id="PF12680"/>
    </source>
</evidence>
<accession>A0ABV2SJ02</accession>
<feature type="domain" description="SnoaL-like" evidence="1">
    <location>
        <begin position="15"/>
        <end position="72"/>
    </location>
</feature>
<dbReference type="Proteomes" id="UP001549366">
    <property type="component" value="Unassembled WGS sequence"/>
</dbReference>
<dbReference type="InterPro" id="IPR037401">
    <property type="entry name" value="SnoaL-like"/>
</dbReference>
<proteinExistence type="predicted"/>
<comment type="caution">
    <text evidence="2">The sequence shown here is derived from an EMBL/GenBank/DDBJ whole genome shotgun (WGS) entry which is preliminary data.</text>
</comment>
<evidence type="ECO:0000313" key="2">
    <source>
        <dbReference type="EMBL" id="MET4757732.1"/>
    </source>
</evidence>
<reference evidence="2 3" key="1">
    <citation type="submission" date="2024-06" db="EMBL/GenBank/DDBJ databases">
        <title>Genomic Encyclopedia of Type Strains, Phase V (KMG-V): Genome sequencing to study the core and pangenomes of soil and plant-associated prokaryotes.</title>
        <authorList>
            <person name="Whitman W."/>
        </authorList>
    </citation>
    <scope>NUCLEOTIDE SEQUENCE [LARGE SCALE GENOMIC DNA]</scope>
    <source>
        <strain evidence="2 3">NE40</strain>
    </source>
</reference>
<organism evidence="2 3">
    <name type="scientific">Endozoicomonas lisbonensis</name>
    <dbReference type="NCBI Taxonomy" id="3120522"/>
    <lineage>
        <taxon>Bacteria</taxon>
        <taxon>Pseudomonadati</taxon>
        <taxon>Pseudomonadota</taxon>
        <taxon>Gammaproteobacteria</taxon>
        <taxon>Oceanospirillales</taxon>
        <taxon>Endozoicomonadaceae</taxon>
        <taxon>Endozoicomonas</taxon>
    </lineage>
</organism>
<sequence>MSHHVLAEVLTASKQWVKHFNQGDADYCVSAYLPDAVMQADPMGEYVGKDNIDNFWRPFILSGASDLHYTDIWLKQVSDEKVHLGASWSMNVGKGVITLEEWVKNDAGVWKLSQDFFEIQEQY</sequence>
<gene>
    <name evidence="2" type="ORF">V5J35_002924</name>
</gene>
<dbReference type="EMBL" id="JBEWTB010000002">
    <property type="protein sequence ID" value="MET4757732.1"/>
    <property type="molecule type" value="Genomic_DNA"/>
</dbReference>
<dbReference type="Pfam" id="PF12680">
    <property type="entry name" value="SnoaL_2"/>
    <property type="match status" value="1"/>
</dbReference>
<dbReference type="InterPro" id="IPR032710">
    <property type="entry name" value="NTF2-like_dom_sf"/>
</dbReference>
<name>A0ABV2SJ02_9GAMM</name>
<evidence type="ECO:0000313" key="3">
    <source>
        <dbReference type="Proteomes" id="UP001549366"/>
    </source>
</evidence>
<dbReference type="RefSeq" id="WP_354007864.1">
    <property type="nucleotide sequence ID" value="NZ_JBEWTA010000001.1"/>
</dbReference>